<organism evidence="1 2">
    <name type="scientific">Paenibacillus amylolyticus</name>
    <dbReference type="NCBI Taxonomy" id="1451"/>
    <lineage>
        <taxon>Bacteria</taxon>
        <taxon>Bacillati</taxon>
        <taxon>Bacillota</taxon>
        <taxon>Bacilli</taxon>
        <taxon>Bacillales</taxon>
        <taxon>Paenibacillaceae</taxon>
        <taxon>Paenibacillus</taxon>
    </lineage>
</organism>
<dbReference type="OrthoDB" id="2655446at2"/>
<evidence type="ECO:0000313" key="1">
    <source>
        <dbReference type="EMBL" id="OMF17011.1"/>
    </source>
</evidence>
<reference evidence="1 2" key="1">
    <citation type="submission" date="2016-11" db="EMBL/GenBank/DDBJ databases">
        <title>Paenibacillus species isolates.</title>
        <authorList>
            <person name="Beno S.M."/>
        </authorList>
    </citation>
    <scope>NUCLEOTIDE SEQUENCE [LARGE SCALE GENOMIC DNA]</scope>
    <source>
        <strain evidence="1 2">FSL H8-0246</strain>
    </source>
</reference>
<dbReference type="AlphaFoldDB" id="A0A1R1C4K1"/>
<evidence type="ECO:0000313" key="2">
    <source>
        <dbReference type="Proteomes" id="UP000187134"/>
    </source>
</evidence>
<dbReference type="Proteomes" id="UP000187134">
    <property type="component" value="Unassembled WGS sequence"/>
</dbReference>
<accession>A0A1R1C4K1</accession>
<protein>
    <submittedName>
        <fullName evidence="1">Uncharacterized protein</fullName>
    </submittedName>
</protein>
<gene>
    <name evidence="1" type="ORF">BK131_03280</name>
</gene>
<dbReference type="RefSeq" id="WP_076330412.1">
    <property type="nucleotide sequence ID" value="NZ_MRTJ01000001.1"/>
</dbReference>
<sequence length="78" mass="8921">MNNQIAIQIIINYTESAKALRENTAAVMSFNGSVQGTDFEALWQERDMIYHRWQNAAASLRELPTEYMSLAVRAIDEI</sequence>
<name>A0A1R1C4K1_PAEAM</name>
<dbReference type="EMBL" id="MRTJ01000001">
    <property type="protein sequence ID" value="OMF17011.1"/>
    <property type="molecule type" value="Genomic_DNA"/>
</dbReference>
<proteinExistence type="predicted"/>
<comment type="caution">
    <text evidence="1">The sequence shown here is derived from an EMBL/GenBank/DDBJ whole genome shotgun (WGS) entry which is preliminary data.</text>
</comment>